<dbReference type="OrthoDB" id="9804686at2"/>
<dbReference type="InterPro" id="IPR012334">
    <property type="entry name" value="Pectin_lyas_fold"/>
</dbReference>
<dbReference type="EMBL" id="QNRR01000009">
    <property type="protein sequence ID" value="RBP39738.1"/>
    <property type="molecule type" value="Genomic_DNA"/>
</dbReference>
<evidence type="ECO:0000313" key="7">
    <source>
        <dbReference type="Proteomes" id="UP000253426"/>
    </source>
</evidence>
<evidence type="ECO:0000256" key="3">
    <source>
        <dbReference type="ARBA" id="ARBA00023180"/>
    </source>
</evidence>
<dbReference type="InterPro" id="IPR011050">
    <property type="entry name" value="Pectin_lyase_fold/virulence"/>
</dbReference>
<dbReference type="Proteomes" id="UP000253426">
    <property type="component" value="Unassembled WGS sequence"/>
</dbReference>
<reference evidence="6 7" key="1">
    <citation type="submission" date="2018-06" db="EMBL/GenBank/DDBJ databases">
        <title>Genomic Encyclopedia of Type Strains, Phase IV (KMG-IV): sequencing the most valuable type-strain genomes for metagenomic binning, comparative biology and taxonomic classification.</title>
        <authorList>
            <person name="Goeker M."/>
        </authorList>
    </citation>
    <scope>NUCLEOTIDE SEQUENCE [LARGE SCALE GENOMIC DNA]</scope>
    <source>
        <strain evidence="6 7">DSM 25532</strain>
    </source>
</reference>
<name>A0A366HEK0_9BACT</name>
<dbReference type="GO" id="GO:0046872">
    <property type="term" value="F:metal ion binding"/>
    <property type="evidence" value="ECO:0007669"/>
    <property type="project" value="UniProtKB-KW"/>
</dbReference>
<accession>A0A366HEK0</accession>
<evidence type="ECO:0000256" key="5">
    <source>
        <dbReference type="SAM" id="SignalP"/>
    </source>
</evidence>
<feature type="chain" id="PRO_5016925497" description="Pectate lyase" evidence="5">
    <location>
        <begin position="24"/>
        <end position="476"/>
    </location>
</feature>
<evidence type="ECO:0000256" key="4">
    <source>
        <dbReference type="SAM" id="MobiDB-lite"/>
    </source>
</evidence>
<feature type="region of interest" description="Disordered" evidence="4">
    <location>
        <begin position="324"/>
        <end position="367"/>
    </location>
</feature>
<dbReference type="PANTHER" id="PTHR42970">
    <property type="entry name" value="PECTATE LYASE C-RELATED"/>
    <property type="match status" value="1"/>
</dbReference>
<evidence type="ECO:0000313" key="6">
    <source>
        <dbReference type="EMBL" id="RBP39738.1"/>
    </source>
</evidence>
<keyword evidence="7" id="KW-1185">Reference proteome</keyword>
<proteinExistence type="predicted"/>
<protein>
    <recommendedName>
        <fullName evidence="8">Pectate lyase</fullName>
    </recommendedName>
</protein>
<dbReference type="PANTHER" id="PTHR42970:SF1">
    <property type="entry name" value="PECTATE LYASE C-RELATED"/>
    <property type="match status" value="1"/>
</dbReference>
<dbReference type="PRINTS" id="PR00807">
    <property type="entry name" value="AMBALLERGEN"/>
</dbReference>
<evidence type="ECO:0000256" key="2">
    <source>
        <dbReference type="ARBA" id="ARBA00022729"/>
    </source>
</evidence>
<sequence length="476" mass="52066">MRLLPVLLLLLVLLAGRSPLLHAAGFKPEGFGASSKGGTGGQVLTVTRLDDNPKKPAAGSLRWALRQKGPRIVKFAVSGTITLRDRIEIKEPYLTIDGSDAPGAGVCIRGGSLEFKRTNDIIVRHVRIRLGDETTLRKVKASKRDRPVNSDGLDCIGLTDCRRVLFDHCSVSWSCDELFGITRCQDVTIQWCILGEPLANPMIHPYGDNHAFVLNCSASTLSLHHCLLARFVMRGPQFECNDMTPKSKYTVRMEAVNNIIFDYERSGSRYSTGVEEKNGASKGKTFRFQFLNNLYITSSSKAVDIEPIEKHGHGADVRTGVKGNKVIARPGARSTAPSKPKPLMLDHKGNPRPRPSRSDRHLDTTPDAGSGYWVAALMTARPVTWSGGRPPAEVVEDRLFEAPTPVRIESVETAAQRVLAEAGVRSPLDAVDARLITDVTMLRFAPPLTSQKDVGGWPDLDAKRAPRLGVILMPGN</sequence>
<keyword evidence="2 5" id="KW-0732">Signal</keyword>
<keyword evidence="1" id="KW-0479">Metal-binding</keyword>
<feature type="signal peptide" evidence="5">
    <location>
        <begin position="1"/>
        <end position="23"/>
    </location>
</feature>
<dbReference type="SUPFAM" id="SSF51126">
    <property type="entry name" value="Pectin lyase-like"/>
    <property type="match status" value="1"/>
</dbReference>
<keyword evidence="3" id="KW-0325">Glycoprotein</keyword>
<evidence type="ECO:0008006" key="8">
    <source>
        <dbReference type="Google" id="ProtNLM"/>
    </source>
</evidence>
<dbReference type="AlphaFoldDB" id="A0A366HEK0"/>
<dbReference type="InterPro" id="IPR052063">
    <property type="entry name" value="Polysaccharide_Lyase_1"/>
</dbReference>
<dbReference type="InterPro" id="IPR018082">
    <property type="entry name" value="AmbAllergen"/>
</dbReference>
<evidence type="ECO:0000256" key="1">
    <source>
        <dbReference type="ARBA" id="ARBA00022723"/>
    </source>
</evidence>
<dbReference type="Gene3D" id="2.160.20.10">
    <property type="entry name" value="Single-stranded right-handed beta-helix, Pectin lyase-like"/>
    <property type="match status" value="1"/>
</dbReference>
<gene>
    <name evidence="6" type="ORF">DES53_109165</name>
</gene>
<organism evidence="6 7">
    <name type="scientific">Roseimicrobium gellanilyticum</name>
    <dbReference type="NCBI Taxonomy" id="748857"/>
    <lineage>
        <taxon>Bacteria</taxon>
        <taxon>Pseudomonadati</taxon>
        <taxon>Verrucomicrobiota</taxon>
        <taxon>Verrucomicrobiia</taxon>
        <taxon>Verrucomicrobiales</taxon>
        <taxon>Verrucomicrobiaceae</taxon>
        <taxon>Roseimicrobium</taxon>
    </lineage>
</organism>
<dbReference type="RefSeq" id="WP_113960627.1">
    <property type="nucleotide sequence ID" value="NZ_QNRR01000009.1"/>
</dbReference>
<comment type="caution">
    <text evidence="6">The sequence shown here is derived from an EMBL/GenBank/DDBJ whole genome shotgun (WGS) entry which is preliminary data.</text>
</comment>